<organism evidence="2">
    <name type="scientific">Candidatus Kentrum sp. SD</name>
    <dbReference type="NCBI Taxonomy" id="2126332"/>
    <lineage>
        <taxon>Bacteria</taxon>
        <taxon>Pseudomonadati</taxon>
        <taxon>Pseudomonadota</taxon>
        <taxon>Gammaproteobacteria</taxon>
        <taxon>Candidatus Kentrum</taxon>
    </lineage>
</organism>
<protein>
    <submittedName>
        <fullName evidence="2">von Willebrand factor type A domain-containing protein</fullName>
    </submittedName>
</protein>
<dbReference type="Pfam" id="PF13519">
    <property type="entry name" value="VWA_2"/>
    <property type="match status" value="1"/>
</dbReference>
<accession>A0A450YPU9</accession>
<dbReference type="EMBL" id="CAADFR010000150">
    <property type="protein sequence ID" value="VFK43553.1"/>
    <property type="molecule type" value="Genomic_DNA"/>
</dbReference>
<feature type="domain" description="VWFA" evidence="1">
    <location>
        <begin position="5"/>
        <end position="125"/>
    </location>
</feature>
<dbReference type="InterPro" id="IPR002035">
    <property type="entry name" value="VWF_A"/>
</dbReference>
<evidence type="ECO:0000313" key="3">
    <source>
        <dbReference type="EMBL" id="VFK49045.1"/>
    </source>
</evidence>
<dbReference type="AlphaFoldDB" id="A0A450YPU9"/>
<dbReference type="Gene3D" id="3.40.50.410">
    <property type="entry name" value="von Willebrand factor, type A domain"/>
    <property type="match status" value="1"/>
</dbReference>
<sequence length="166" mass="18532">MRRLPVFLVLDVSDSMVGEPRRLLEKGIETLIQLLRQDPHALETAYISVIAFAGKVETLTPLTDVISFYPPQLPLGSGTAMGLALEHLMKEIDQSVRRGSSERKGDWKPAVFFMTDGKPTYSHDISAKNNERLALQPGFIFALCPPLQDIEDCLPWKKRGEIQALA</sequence>
<gene>
    <name evidence="3" type="ORF">BECKSD772E_GA0070983_11556</name>
    <name evidence="2" type="ORF">BECKSD772F_GA0070984_11506</name>
</gene>
<evidence type="ECO:0000313" key="2">
    <source>
        <dbReference type="EMBL" id="VFK43553.1"/>
    </source>
</evidence>
<proteinExistence type="predicted"/>
<name>A0A450YPU9_9GAMM</name>
<dbReference type="PROSITE" id="PS50234">
    <property type="entry name" value="VWFA"/>
    <property type="match status" value="1"/>
</dbReference>
<dbReference type="EMBL" id="CAADFU010000155">
    <property type="protein sequence ID" value="VFK49045.1"/>
    <property type="molecule type" value="Genomic_DNA"/>
</dbReference>
<evidence type="ECO:0000259" key="1">
    <source>
        <dbReference type="PROSITE" id="PS50234"/>
    </source>
</evidence>
<reference evidence="2" key="1">
    <citation type="submission" date="2019-02" db="EMBL/GenBank/DDBJ databases">
        <authorList>
            <person name="Gruber-Vodicka R. H."/>
            <person name="Seah K. B. B."/>
        </authorList>
    </citation>
    <scope>NUCLEOTIDE SEQUENCE</scope>
    <source>
        <strain evidence="3">BECK_S1320</strain>
        <strain evidence="2">BECK_S1321</strain>
    </source>
</reference>
<dbReference type="SMART" id="SM00327">
    <property type="entry name" value="VWA"/>
    <property type="match status" value="1"/>
</dbReference>
<dbReference type="SUPFAM" id="SSF53300">
    <property type="entry name" value="vWA-like"/>
    <property type="match status" value="1"/>
</dbReference>
<dbReference type="InterPro" id="IPR036465">
    <property type="entry name" value="vWFA_dom_sf"/>
</dbReference>